<evidence type="ECO:0000256" key="1">
    <source>
        <dbReference type="SAM" id="MobiDB-lite"/>
    </source>
</evidence>
<feature type="compositionally biased region" description="Basic and acidic residues" evidence="1">
    <location>
        <begin position="158"/>
        <end position="175"/>
    </location>
</feature>
<accession>A0AAN8FIS9</accession>
<gene>
    <name evidence="2" type="ORF">GCK32_010685</name>
</gene>
<reference evidence="2 3" key="1">
    <citation type="submission" date="2019-10" db="EMBL/GenBank/DDBJ databases">
        <title>Assembly and Annotation for the nematode Trichostrongylus colubriformis.</title>
        <authorList>
            <person name="Martin J."/>
        </authorList>
    </citation>
    <scope>NUCLEOTIDE SEQUENCE [LARGE SCALE GENOMIC DNA]</scope>
    <source>
        <strain evidence="2">G859</strain>
        <tissue evidence="2">Whole worm</tissue>
    </source>
</reference>
<comment type="caution">
    <text evidence="2">The sequence shown here is derived from an EMBL/GenBank/DDBJ whole genome shotgun (WGS) entry which is preliminary data.</text>
</comment>
<evidence type="ECO:0000313" key="2">
    <source>
        <dbReference type="EMBL" id="KAK5977630.1"/>
    </source>
</evidence>
<keyword evidence="3" id="KW-1185">Reference proteome</keyword>
<protein>
    <submittedName>
        <fullName evidence="2">Uncharacterized protein</fullName>
    </submittedName>
</protein>
<dbReference type="AlphaFoldDB" id="A0AAN8FIS9"/>
<evidence type="ECO:0000313" key="3">
    <source>
        <dbReference type="Proteomes" id="UP001331761"/>
    </source>
</evidence>
<name>A0AAN8FIS9_TRICO</name>
<organism evidence="2 3">
    <name type="scientific">Trichostrongylus colubriformis</name>
    <name type="common">Black scour worm</name>
    <dbReference type="NCBI Taxonomy" id="6319"/>
    <lineage>
        <taxon>Eukaryota</taxon>
        <taxon>Metazoa</taxon>
        <taxon>Ecdysozoa</taxon>
        <taxon>Nematoda</taxon>
        <taxon>Chromadorea</taxon>
        <taxon>Rhabditida</taxon>
        <taxon>Rhabditina</taxon>
        <taxon>Rhabditomorpha</taxon>
        <taxon>Strongyloidea</taxon>
        <taxon>Trichostrongylidae</taxon>
        <taxon>Trichostrongylus</taxon>
    </lineage>
</organism>
<dbReference type="EMBL" id="WIXE01010367">
    <property type="protein sequence ID" value="KAK5977630.1"/>
    <property type="molecule type" value="Genomic_DNA"/>
</dbReference>
<feature type="compositionally biased region" description="Basic and acidic residues" evidence="1">
    <location>
        <begin position="188"/>
        <end position="198"/>
    </location>
</feature>
<feature type="compositionally biased region" description="Basic and acidic residues" evidence="1">
    <location>
        <begin position="228"/>
        <end position="242"/>
    </location>
</feature>
<feature type="region of interest" description="Disordered" evidence="1">
    <location>
        <begin position="143"/>
        <end position="242"/>
    </location>
</feature>
<proteinExistence type="predicted"/>
<dbReference type="Proteomes" id="UP001331761">
    <property type="component" value="Unassembled WGS sequence"/>
</dbReference>
<sequence length="242" mass="26234">MDAPSWETEYLWRLRKVVLMEVTYTVIAHVHALVIVSVVVVHVHEAVTAGEVGLPEEDVAALAAAADLQNDDVLVEGVILAVQEVAAEHQRRSGAPGVAAGPQSVISALLKVHRKKLRAEVLRLRRVEVSADLCHQQQENVTQCRPKGNAASLLSRSSSRDSGDRTPSPRRDKSRSASPAVAKNGRSKSSEDNGDRSPRRSRSRSPGGSGSDRSRSVSPEENGKRRRSSSDRSGRSISDRDD</sequence>